<feature type="transmembrane region" description="Helical" evidence="8">
    <location>
        <begin position="98"/>
        <end position="131"/>
    </location>
</feature>
<feature type="region of interest" description="Disordered" evidence="7">
    <location>
        <begin position="24"/>
        <end position="55"/>
    </location>
</feature>
<feature type="transmembrane region" description="Helical" evidence="8">
    <location>
        <begin position="71"/>
        <end position="92"/>
    </location>
</feature>
<gene>
    <name evidence="10" type="ORF">AMORRO_LOCUS4829</name>
</gene>
<feature type="transmembrane region" description="Helical" evidence="8">
    <location>
        <begin position="502"/>
        <end position="521"/>
    </location>
</feature>
<evidence type="ECO:0000256" key="6">
    <source>
        <dbReference type="ARBA" id="ARBA00023136"/>
    </source>
</evidence>
<reference evidence="10" key="1">
    <citation type="submission" date="2021-06" db="EMBL/GenBank/DDBJ databases">
        <authorList>
            <person name="Kallberg Y."/>
            <person name="Tangrot J."/>
            <person name="Rosling A."/>
        </authorList>
    </citation>
    <scope>NUCLEOTIDE SEQUENCE</scope>
    <source>
        <strain evidence="10">CL551</strain>
    </source>
</reference>
<keyword evidence="2" id="KW-0813">Transport</keyword>
<accession>A0A9N9FHH9</accession>
<feature type="transmembrane region" description="Helical" evidence="8">
    <location>
        <begin position="392"/>
        <end position="412"/>
    </location>
</feature>
<evidence type="ECO:0000256" key="4">
    <source>
        <dbReference type="ARBA" id="ARBA00022970"/>
    </source>
</evidence>
<feature type="transmembrane region" description="Helical" evidence="8">
    <location>
        <begin position="463"/>
        <end position="482"/>
    </location>
</feature>
<feature type="transmembrane region" description="Helical" evidence="8">
    <location>
        <begin position="347"/>
        <end position="372"/>
    </location>
</feature>
<comment type="subcellular location">
    <subcellularLocation>
        <location evidence="1">Membrane</location>
        <topology evidence="1">Multi-pass membrane protein</topology>
    </subcellularLocation>
</comment>
<dbReference type="OrthoDB" id="3900342at2759"/>
<evidence type="ECO:0000256" key="8">
    <source>
        <dbReference type="SAM" id="Phobius"/>
    </source>
</evidence>
<dbReference type="Pfam" id="PF00324">
    <property type="entry name" value="AA_permease"/>
    <property type="match status" value="1"/>
</dbReference>
<evidence type="ECO:0000313" key="11">
    <source>
        <dbReference type="Proteomes" id="UP000789342"/>
    </source>
</evidence>
<dbReference type="PANTHER" id="PTHR43341:SF1">
    <property type="entry name" value="GENERAL AMINO-ACID PERMEASE GAP1"/>
    <property type="match status" value="1"/>
</dbReference>
<feature type="transmembrane region" description="Helical" evidence="8">
    <location>
        <begin position="250"/>
        <end position="270"/>
    </location>
</feature>
<dbReference type="GO" id="GO:0016020">
    <property type="term" value="C:membrane"/>
    <property type="evidence" value="ECO:0007669"/>
    <property type="project" value="UniProtKB-SubCell"/>
</dbReference>
<evidence type="ECO:0000256" key="7">
    <source>
        <dbReference type="SAM" id="MobiDB-lite"/>
    </source>
</evidence>
<dbReference type="InterPro" id="IPR050524">
    <property type="entry name" value="APC_YAT"/>
</dbReference>
<keyword evidence="5 8" id="KW-1133">Transmembrane helix</keyword>
<organism evidence="10 11">
    <name type="scientific">Acaulospora morrowiae</name>
    <dbReference type="NCBI Taxonomy" id="94023"/>
    <lineage>
        <taxon>Eukaryota</taxon>
        <taxon>Fungi</taxon>
        <taxon>Fungi incertae sedis</taxon>
        <taxon>Mucoromycota</taxon>
        <taxon>Glomeromycotina</taxon>
        <taxon>Glomeromycetes</taxon>
        <taxon>Diversisporales</taxon>
        <taxon>Acaulosporaceae</taxon>
        <taxon>Acaulospora</taxon>
    </lineage>
</organism>
<evidence type="ECO:0000256" key="2">
    <source>
        <dbReference type="ARBA" id="ARBA00022448"/>
    </source>
</evidence>
<evidence type="ECO:0000256" key="1">
    <source>
        <dbReference type="ARBA" id="ARBA00004141"/>
    </source>
</evidence>
<evidence type="ECO:0000256" key="5">
    <source>
        <dbReference type="ARBA" id="ARBA00022989"/>
    </source>
</evidence>
<dbReference type="PANTHER" id="PTHR43341">
    <property type="entry name" value="AMINO ACID PERMEASE"/>
    <property type="match status" value="1"/>
</dbReference>
<feature type="transmembrane region" description="Helical" evidence="8">
    <location>
        <begin position="210"/>
        <end position="230"/>
    </location>
</feature>
<feature type="transmembrane region" description="Helical" evidence="8">
    <location>
        <begin position="291"/>
        <end position="312"/>
    </location>
</feature>
<dbReference type="GO" id="GO:0015171">
    <property type="term" value="F:amino acid transmembrane transporter activity"/>
    <property type="evidence" value="ECO:0007669"/>
    <property type="project" value="TreeGrafter"/>
</dbReference>
<keyword evidence="11" id="KW-1185">Reference proteome</keyword>
<keyword evidence="6 8" id="KW-0472">Membrane</keyword>
<feature type="transmembrane region" description="Helical" evidence="8">
    <location>
        <begin position="180"/>
        <end position="198"/>
    </location>
</feature>
<feature type="compositionally biased region" description="Basic and acidic residues" evidence="7">
    <location>
        <begin position="25"/>
        <end position="35"/>
    </location>
</feature>
<evidence type="ECO:0000313" key="10">
    <source>
        <dbReference type="EMBL" id="CAG8534470.1"/>
    </source>
</evidence>
<feature type="domain" description="Amino acid permease/ SLC12A" evidence="9">
    <location>
        <begin position="70"/>
        <end position="526"/>
    </location>
</feature>
<dbReference type="Proteomes" id="UP000789342">
    <property type="component" value="Unassembled WGS sequence"/>
</dbReference>
<evidence type="ECO:0000256" key="3">
    <source>
        <dbReference type="ARBA" id="ARBA00022692"/>
    </source>
</evidence>
<comment type="caution">
    <text evidence="10">The sequence shown here is derived from an EMBL/GenBank/DDBJ whole genome shotgun (WGS) entry which is preliminary data.</text>
</comment>
<evidence type="ECO:0000259" key="9">
    <source>
        <dbReference type="Pfam" id="PF00324"/>
    </source>
</evidence>
<dbReference type="EMBL" id="CAJVPV010002736">
    <property type="protein sequence ID" value="CAG8534470.1"/>
    <property type="molecule type" value="Genomic_DNA"/>
</dbReference>
<dbReference type="AlphaFoldDB" id="A0A9N9FHH9"/>
<dbReference type="InterPro" id="IPR004841">
    <property type="entry name" value="AA-permease/SLC12A_dom"/>
</dbReference>
<keyword evidence="4" id="KW-0029">Amino-acid transport</keyword>
<dbReference type="FunFam" id="1.20.1740.10:FF:000001">
    <property type="entry name" value="Amino acid permease"/>
    <property type="match status" value="1"/>
</dbReference>
<feature type="transmembrane region" description="Helical" evidence="8">
    <location>
        <begin position="152"/>
        <end position="174"/>
    </location>
</feature>
<feature type="transmembrane region" description="Helical" evidence="8">
    <location>
        <begin position="418"/>
        <end position="442"/>
    </location>
</feature>
<dbReference type="Gene3D" id="1.20.1740.10">
    <property type="entry name" value="Amino acid/polyamine transporter I"/>
    <property type="match status" value="1"/>
</dbReference>
<sequence>MNPTIQIEDKDAKNLLKKLPKIKFSRKERPRDAPLKKNVGGGQGRGNVADQVVQPETEPNHLKRGLASRHLTMISIGGTIGTGIFLTSGASIAKAGPIGALLAYAIIGVLVYFMITSLCEMATFIPISGSFNTYAKRFVDPALGFALGWNYWYFWSMTIAVEVVAAAIIMEFWAPNVPTWIWSFLFMVFILAFNLMPVKGYGESEYWFALIKVVTVAVFIIVGLLLDVGIVGNSGEAVWLTNYAHGITDFYGLLAVILTAGFSFQGAELVGIAAGESMNPQKNVPQAIGQVYWRTLIFYLFTIMVVGLLVPYNHPNLIVVDSGTNALAISPFTIVFEKTGLGVSMHIINFVILTTVLSAGSSGVYAASRALYNMACEGCAPKIFGEVSEKGVPFYAVFATASVGSLAFWMSLIGEGKYYTILLNISGVSIFIQWAGISYTHWRFRKAFVAQGRALSDLPYQAMYFPFGPIFACSIFSLLIIGQTFNAFYSADYGHKDPSIVITAYSGAPLFITLYLAFKIFKKTKVVPLMECDFDRGFDPNAVDIDEDQFDILTKMTAVMIKGGKKIRNVDFWGNAIDMTEKGVPGNEVVTEGQGQVVVNIPQQNGPMPGETPVVPVTA</sequence>
<protein>
    <submittedName>
        <fullName evidence="10">7435_t:CDS:1</fullName>
    </submittedName>
</protein>
<keyword evidence="3 8" id="KW-0812">Transmembrane</keyword>
<proteinExistence type="predicted"/>
<name>A0A9N9FHH9_9GLOM</name>